<dbReference type="PANTHER" id="PTHR11439">
    <property type="entry name" value="GAG-POL-RELATED RETROTRANSPOSON"/>
    <property type="match status" value="1"/>
</dbReference>
<evidence type="ECO:0000313" key="5">
    <source>
        <dbReference type="EMBL" id="GEU47273.1"/>
    </source>
</evidence>
<sequence>MNKTNELAIPSTGVKGATATSRSKPRSNTKKDRTLPAKSDMQKVEVHHRNNMSSVKRKNYVDYSISYKRTVVQIVLWYLDSGCSKHMTGDRSWLRNFVKKFIGTVRFRNDHFGAIMGYEDYVIGDNVISRVYYVEGLGHNLFSVGQFCDSDREVAFRKHSCYVRDTDGVELIKGSRGSNLYTISVEDMMKSSLICLLSKASRNKSWLWHRHLNHLNFGTINDLARKDLVRGLQRLKFEKDHLCSTCQLEPPRVEIPVFPALAVPVPVNIAAESTIMTDNLLAPVDNNPFLNVFAPEPSSEASSSRDVSSAASTYVTQTHYHLRKWSKDHPLDNVIGKVGGQGISTRWGIDFEESFSPVVRIEDIRIFIANAASKNMTIYQMDVKTTFLNGELKQEVYVCELEGFVDPDHPTHVYRLKKALYGLTQAPQAWMDSCNPIGTSMVDRLKLDEDPLGIPVDQTQFCSMFGSLMYLTTSRPDLVFAVCMCDSEIALCYNNVQNSWSKHIDILNHFIREQVKKGVVELYFVTTDYQLADIFTKALSRERFKFLLSRLGDEELSTIPEKESDKVIKSSVEEFVPILSEFEDISESDSECDLPSLMTRDYPIRTFQKIMLKVTYPLFEFNDEYISSDVNPLFDEVLEDTENKDFYVSNLNEPALLVTPLSDANEDEYFDPGGDVDEIDAPLDFEDGYYDSKRDVLYLESLLSDDTTPNLAAEVFLDRDPRRLSDINDLKIMVKVFNPGILEKNFSPTYVRLLFKDRHYLFFTYVI</sequence>
<dbReference type="InterPro" id="IPR054722">
    <property type="entry name" value="PolX-like_BBD"/>
</dbReference>
<dbReference type="CDD" id="cd09272">
    <property type="entry name" value="RNase_HI_RT_Ty1"/>
    <property type="match status" value="1"/>
</dbReference>
<feature type="compositionally biased region" description="Basic and acidic residues" evidence="1">
    <location>
        <begin position="29"/>
        <end position="48"/>
    </location>
</feature>
<evidence type="ECO:0000259" key="2">
    <source>
        <dbReference type="Pfam" id="PF07727"/>
    </source>
</evidence>
<evidence type="ECO:0000256" key="1">
    <source>
        <dbReference type="SAM" id="MobiDB-lite"/>
    </source>
</evidence>
<accession>A0A6L2KCT8</accession>
<gene>
    <name evidence="5" type="ORF">Tci_019251</name>
</gene>
<feature type="domain" description="Reverse transcriptase Ty1/copia-type" evidence="2">
    <location>
        <begin position="340"/>
        <end position="434"/>
    </location>
</feature>
<name>A0A6L2KCT8_TANCI</name>
<evidence type="ECO:0000259" key="3">
    <source>
        <dbReference type="Pfam" id="PF13976"/>
    </source>
</evidence>
<dbReference type="EMBL" id="BKCJ010002247">
    <property type="protein sequence ID" value="GEU47273.1"/>
    <property type="molecule type" value="Genomic_DNA"/>
</dbReference>
<protein>
    <submittedName>
        <fullName evidence="5">Integrase, catalytic region, zinc finger, CCHC-type, peptidase aspartic, catalytic</fullName>
    </submittedName>
</protein>
<feature type="domain" description="GAG-pre-integrase" evidence="3">
    <location>
        <begin position="179"/>
        <end position="248"/>
    </location>
</feature>
<dbReference type="Pfam" id="PF22936">
    <property type="entry name" value="Pol_BBD"/>
    <property type="match status" value="1"/>
</dbReference>
<dbReference type="InterPro" id="IPR025724">
    <property type="entry name" value="GAG-pre-integrase_dom"/>
</dbReference>
<reference evidence="5" key="1">
    <citation type="journal article" date="2019" name="Sci. Rep.">
        <title>Draft genome of Tanacetum cinerariifolium, the natural source of mosquito coil.</title>
        <authorList>
            <person name="Yamashiro T."/>
            <person name="Shiraishi A."/>
            <person name="Satake H."/>
            <person name="Nakayama K."/>
        </authorList>
    </citation>
    <scope>NUCLEOTIDE SEQUENCE</scope>
</reference>
<feature type="region of interest" description="Disordered" evidence="1">
    <location>
        <begin position="1"/>
        <end position="49"/>
    </location>
</feature>
<organism evidence="5">
    <name type="scientific">Tanacetum cinerariifolium</name>
    <name type="common">Dalmatian daisy</name>
    <name type="synonym">Chrysanthemum cinerariifolium</name>
    <dbReference type="NCBI Taxonomy" id="118510"/>
    <lineage>
        <taxon>Eukaryota</taxon>
        <taxon>Viridiplantae</taxon>
        <taxon>Streptophyta</taxon>
        <taxon>Embryophyta</taxon>
        <taxon>Tracheophyta</taxon>
        <taxon>Spermatophyta</taxon>
        <taxon>Magnoliopsida</taxon>
        <taxon>eudicotyledons</taxon>
        <taxon>Gunneridae</taxon>
        <taxon>Pentapetalae</taxon>
        <taxon>asterids</taxon>
        <taxon>campanulids</taxon>
        <taxon>Asterales</taxon>
        <taxon>Asteraceae</taxon>
        <taxon>Asteroideae</taxon>
        <taxon>Anthemideae</taxon>
        <taxon>Anthemidinae</taxon>
        <taxon>Tanacetum</taxon>
    </lineage>
</organism>
<comment type="caution">
    <text evidence="5">The sequence shown here is derived from an EMBL/GenBank/DDBJ whole genome shotgun (WGS) entry which is preliminary data.</text>
</comment>
<feature type="domain" description="Retrovirus-related Pol polyprotein from transposon TNT 1-94-like beta-barrel" evidence="4">
    <location>
        <begin position="77"/>
        <end position="149"/>
    </location>
</feature>
<evidence type="ECO:0000259" key="4">
    <source>
        <dbReference type="Pfam" id="PF22936"/>
    </source>
</evidence>
<proteinExistence type="predicted"/>
<dbReference type="Pfam" id="PF13976">
    <property type="entry name" value="gag_pre-integrs"/>
    <property type="match status" value="1"/>
</dbReference>
<dbReference type="AlphaFoldDB" id="A0A6L2KCT8"/>
<dbReference type="PANTHER" id="PTHR11439:SF463">
    <property type="entry name" value="REVERSE TRANSCRIPTASE TY1_COPIA-TYPE DOMAIN-CONTAINING PROTEIN"/>
    <property type="match status" value="1"/>
</dbReference>
<dbReference type="InterPro" id="IPR013103">
    <property type="entry name" value="RVT_2"/>
</dbReference>
<dbReference type="Pfam" id="PF07727">
    <property type="entry name" value="RVT_2"/>
    <property type="match status" value="1"/>
</dbReference>